<reference evidence="4" key="1">
    <citation type="submission" date="2019-09" db="EMBL/GenBank/DDBJ databases">
        <authorList>
            <person name="Cremers G."/>
        </authorList>
    </citation>
    <scope>NUCLEOTIDE SEQUENCE [LARGE SCALE GENOMIC DNA]</scope>
    <source>
        <strain evidence="4">3B</strain>
    </source>
</reference>
<dbReference type="Pfam" id="PF01370">
    <property type="entry name" value="Epimerase"/>
    <property type="match status" value="1"/>
</dbReference>
<dbReference type="OrthoDB" id="9808276at2"/>
<dbReference type="InterPro" id="IPR001509">
    <property type="entry name" value="Epimerase_deHydtase"/>
</dbReference>
<dbReference type="Proteomes" id="UP000381693">
    <property type="component" value="Unassembled WGS sequence"/>
</dbReference>
<gene>
    <name evidence="4" type="ORF">MAMC_01917</name>
</gene>
<evidence type="ECO:0000313" key="5">
    <source>
        <dbReference type="Proteomes" id="UP000381693"/>
    </source>
</evidence>
<dbReference type="RefSeq" id="WP_142525834.1">
    <property type="nucleotide sequence ID" value="NZ_CABFUZ020000214.1"/>
</dbReference>
<dbReference type="PANTHER" id="PTHR43574">
    <property type="entry name" value="EPIMERASE-RELATED"/>
    <property type="match status" value="1"/>
</dbReference>
<sequence>MSHSAGILLVGCGYVGARVAEILRDRRIGFRAWVRTEESRSRLSGLAIPAVAGDVGSFEAWDRLADRPDFLVYGPSSSRGGAIQYRNVFVTGLSHALRRFPKTPLLFLSSTSVYGQSNGELVDEESPAEPESETGRILREGEELALEAGGTVLRISGIYGPGRTYLLDRILSGEAAISPIDRWINQIHRDDVVSAILHFLALRLRREIVNVVDDEPVRESHFSEWLARTLDKAPPFPGGERRALPSKRRPTHKRVSNAKARALGWKPLYPSFREGLLPLLRERMPPALP</sequence>
<organism evidence="4 5">
    <name type="scientific">Methylacidimicrobium cyclopophantes</name>
    <dbReference type="NCBI Taxonomy" id="1041766"/>
    <lineage>
        <taxon>Bacteria</taxon>
        <taxon>Pseudomonadati</taxon>
        <taxon>Verrucomicrobiota</taxon>
        <taxon>Methylacidimicrobium</taxon>
    </lineage>
</organism>
<evidence type="ECO:0000256" key="2">
    <source>
        <dbReference type="SAM" id="MobiDB-lite"/>
    </source>
</evidence>
<dbReference type="EMBL" id="CABFUZ020000214">
    <property type="protein sequence ID" value="VVM07963.1"/>
    <property type="molecule type" value="Genomic_DNA"/>
</dbReference>
<dbReference type="InterPro" id="IPR036291">
    <property type="entry name" value="NAD(P)-bd_dom_sf"/>
</dbReference>
<accession>A0A5E6MIA6</accession>
<dbReference type="SUPFAM" id="SSF51735">
    <property type="entry name" value="NAD(P)-binding Rossmann-fold domains"/>
    <property type="match status" value="1"/>
</dbReference>
<evidence type="ECO:0000259" key="3">
    <source>
        <dbReference type="Pfam" id="PF01370"/>
    </source>
</evidence>
<feature type="region of interest" description="Disordered" evidence="2">
    <location>
        <begin position="236"/>
        <end position="258"/>
    </location>
</feature>
<evidence type="ECO:0000313" key="4">
    <source>
        <dbReference type="EMBL" id="VVM07963.1"/>
    </source>
</evidence>
<feature type="domain" description="NAD-dependent epimerase/dehydratase" evidence="3">
    <location>
        <begin position="7"/>
        <end position="211"/>
    </location>
</feature>
<evidence type="ECO:0000256" key="1">
    <source>
        <dbReference type="ARBA" id="ARBA00023027"/>
    </source>
</evidence>
<feature type="compositionally biased region" description="Basic residues" evidence="2">
    <location>
        <begin position="244"/>
        <end position="256"/>
    </location>
</feature>
<keyword evidence="1" id="KW-0520">NAD</keyword>
<dbReference type="AlphaFoldDB" id="A0A5E6MIA6"/>
<keyword evidence="5" id="KW-1185">Reference proteome</keyword>
<comment type="caution">
    <text evidence="4">The sequence shown here is derived from an EMBL/GenBank/DDBJ whole genome shotgun (WGS) entry which is preliminary data.</text>
</comment>
<protein>
    <recommendedName>
        <fullName evidence="3">NAD-dependent epimerase/dehydratase domain-containing protein</fullName>
    </recommendedName>
</protein>
<dbReference type="Gene3D" id="3.40.50.720">
    <property type="entry name" value="NAD(P)-binding Rossmann-like Domain"/>
    <property type="match status" value="1"/>
</dbReference>
<name>A0A5E6MIA6_9BACT</name>
<proteinExistence type="predicted"/>